<evidence type="ECO:0000256" key="1">
    <source>
        <dbReference type="ARBA" id="ARBA00000085"/>
    </source>
</evidence>
<feature type="transmembrane region" description="Helical" evidence="14">
    <location>
        <begin position="12"/>
        <end position="33"/>
    </location>
</feature>
<dbReference type="SMART" id="SM00304">
    <property type="entry name" value="HAMP"/>
    <property type="match status" value="1"/>
</dbReference>
<name>A0A8J3ANF9_9BURK</name>
<evidence type="ECO:0000256" key="3">
    <source>
        <dbReference type="ARBA" id="ARBA00022475"/>
    </source>
</evidence>
<dbReference type="SMART" id="SM00388">
    <property type="entry name" value="HisKA"/>
    <property type="match status" value="1"/>
</dbReference>
<evidence type="ECO:0000256" key="10">
    <source>
        <dbReference type="ARBA" id="ARBA00022840"/>
    </source>
</evidence>
<comment type="function">
    <text evidence="14">Member of a two-component regulatory system.</text>
</comment>
<dbReference type="NCBIfam" id="TIGR01386">
    <property type="entry name" value="cztS_silS_copS"/>
    <property type="match status" value="1"/>
</dbReference>
<dbReference type="Pfam" id="PF00512">
    <property type="entry name" value="HisKA"/>
    <property type="match status" value="1"/>
</dbReference>
<dbReference type="GO" id="GO:0005524">
    <property type="term" value="F:ATP binding"/>
    <property type="evidence" value="ECO:0007669"/>
    <property type="project" value="UniProtKB-KW"/>
</dbReference>
<evidence type="ECO:0000256" key="4">
    <source>
        <dbReference type="ARBA" id="ARBA00022519"/>
    </source>
</evidence>
<dbReference type="Gene3D" id="3.30.565.10">
    <property type="entry name" value="Histidine kinase-like ATPase, C-terminal domain"/>
    <property type="match status" value="1"/>
</dbReference>
<evidence type="ECO:0000259" key="16">
    <source>
        <dbReference type="PROSITE" id="PS50885"/>
    </source>
</evidence>
<evidence type="ECO:0000256" key="5">
    <source>
        <dbReference type="ARBA" id="ARBA00022553"/>
    </source>
</evidence>
<evidence type="ECO:0000256" key="2">
    <source>
        <dbReference type="ARBA" id="ARBA00004429"/>
    </source>
</evidence>
<evidence type="ECO:0000256" key="6">
    <source>
        <dbReference type="ARBA" id="ARBA00022679"/>
    </source>
</evidence>
<dbReference type="CDD" id="cd06225">
    <property type="entry name" value="HAMP"/>
    <property type="match status" value="1"/>
</dbReference>
<evidence type="ECO:0000313" key="17">
    <source>
        <dbReference type="EMBL" id="GGI17005.1"/>
    </source>
</evidence>
<dbReference type="Gene3D" id="1.10.287.130">
    <property type="match status" value="1"/>
</dbReference>
<keyword evidence="7 14" id="KW-0812">Transmembrane</keyword>
<dbReference type="SUPFAM" id="SSF158472">
    <property type="entry name" value="HAMP domain-like"/>
    <property type="match status" value="1"/>
</dbReference>
<dbReference type="Pfam" id="PF02518">
    <property type="entry name" value="HATPase_c"/>
    <property type="match status" value="1"/>
</dbReference>
<keyword evidence="10 14" id="KW-0067">ATP-binding</keyword>
<keyword evidence="13 14" id="KW-0472">Membrane</keyword>
<feature type="transmembrane region" description="Helical" evidence="14">
    <location>
        <begin position="172"/>
        <end position="191"/>
    </location>
</feature>
<dbReference type="InterPro" id="IPR003661">
    <property type="entry name" value="HisK_dim/P_dom"/>
</dbReference>
<evidence type="ECO:0000256" key="14">
    <source>
        <dbReference type="RuleBase" id="RU364088"/>
    </source>
</evidence>
<dbReference type="Proteomes" id="UP000642180">
    <property type="component" value="Unassembled WGS sequence"/>
</dbReference>
<organism evidence="17 18">
    <name type="scientific">Oxalicibacterium faecigallinarum</name>
    <dbReference type="NCBI Taxonomy" id="573741"/>
    <lineage>
        <taxon>Bacteria</taxon>
        <taxon>Pseudomonadati</taxon>
        <taxon>Pseudomonadota</taxon>
        <taxon>Betaproteobacteria</taxon>
        <taxon>Burkholderiales</taxon>
        <taxon>Oxalobacteraceae</taxon>
        <taxon>Oxalicibacterium</taxon>
    </lineage>
</organism>
<dbReference type="SUPFAM" id="SSF55874">
    <property type="entry name" value="ATPase domain of HSP90 chaperone/DNA topoisomerase II/histidine kinase"/>
    <property type="match status" value="1"/>
</dbReference>
<dbReference type="InterPro" id="IPR036890">
    <property type="entry name" value="HATPase_C_sf"/>
</dbReference>
<protein>
    <recommendedName>
        <fullName evidence="14">Sensor protein</fullName>
        <ecNumber evidence="14">2.7.13.3</ecNumber>
    </recommendedName>
</protein>
<evidence type="ECO:0000256" key="8">
    <source>
        <dbReference type="ARBA" id="ARBA00022741"/>
    </source>
</evidence>
<dbReference type="PRINTS" id="PR00344">
    <property type="entry name" value="BCTRLSENSOR"/>
</dbReference>
<evidence type="ECO:0000256" key="12">
    <source>
        <dbReference type="ARBA" id="ARBA00023012"/>
    </source>
</evidence>
<dbReference type="SUPFAM" id="SSF47384">
    <property type="entry name" value="Homodimeric domain of signal transducing histidine kinase"/>
    <property type="match status" value="1"/>
</dbReference>
<dbReference type="Pfam" id="PF00672">
    <property type="entry name" value="HAMP"/>
    <property type="match status" value="1"/>
</dbReference>
<dbReference type="SMART" id="SM00387">
    <property type="entry name" value="HATPase_c"/>
    <property type="match status" value="1"/>
</dbReference>
<comment type="catalytic activity">
    <reaction evidence="1 14">
        <text>ATP + protein L-histidine = ADP + protein N-phospho-L-histidine.</text>
        <dbReference type="EC" id="2.7.13.3"/>
    </reaction>
</comment>
<comment type="caution">
    <text evidence="17">The sequence shown here is derived from an EMBL/GenBank/DDBJ whole genome shotgun (WGS) entry which is preliminary data.</text>
</comment>
<dbReference type="EMBL" id="BMDI01000001">
    <property type="protein sequence ID" value="GGI17005.1"/>
    <property type="molecule type" value="Genomic_DNA"/>
</dbReference>
<accession>A0A8J3ANF9</accession>
<evidence type="ECO:0000256" key="11">
    <source>
        <dbReference type="ARBA" id="ARBA00022989"/>
    </source>
</evidence>
<dbReference type="EC" id="2.7.13.3" evidence="14"/>
<proteinExistence type="predicted"/>
<gene>
    <name evidence="17" type="ORF">GCM10008066_06800</name>
</gene>
<dbReference type="GO" id="GO:0000155">
    <property type="term" value="F:phosphorelay sensor kinase activity"/>
    <property type="evidence" value="ECO:0007669"/>
    <property type="project" value="InterPro"/>
</dbReference>
<feature type="domain" description="Histidine kinase" evidence="15">
    <location>
        <begin position="253"/>
        <end position="467"/>
    </location>
</feature>
<sequence length="468" mass="51721">MTSLRRQSLTTKLGILFALVAIVTFAGVGTYLYKSLSVKLEWRDDQELIGKISVMRHLAAEKDSIADIQRDPHSFRDAAASHDNLILLLKNQTGAVVLHMNEEQGGVPTIPLIPLNSEVNENSIKMIDTTAGLTARAIGAQGRTRNGDIVELIVARTTSDRMRLLKSYYIEVWLASICGTLIAALSGFILARRSLLPIRSMANKAKSITAHRLDTHLDTSSVPQELSELVLAFNEMMDRLNGSFQRLNQFSADLAHDFRTPLNNLMLQTQVALSKARSVEDYQALLDSNIEEYERLSHMVDNMLFLARAENTHIVLKKKSLSCDEELSKIAEYFEGIADEAGLSIEIHATGNIYADPILLRRAMHNLVANAIKHASANSVIQIMTVTENNQTILKVKNQGNAIAADHIEHLFDRFYRVDSARSNAATSTGLGLAIVRSIMNLHNGSVKVSCSHDGITSFDLCFPKEGD</sequence>
<keyword evidence="9 14" id="KW-0418">Kinase</keyword>
<dbReference type="PANTHER" id="PTHR45436:SF3">
    <property type="entry name" value="SENSOR HISTIDINE KINASE HPRS"/>
    <property type="match status" value="1"/>
</dbReference>
<dbReference type="InterPro" id="IPR006290">
    <property type="entry name" value="CztS_silS_copS"/>
</dbReference>
<dbReference type="InterPro" id="IPR036097">
    <property type="entry name" value="HisK_dim/P_sf"/>
</dbReference>
<dbReference type="Gene3D" id="6.10.340.10">
    <property type="match status" value="1"/>
</dbReference>
<evidence type="ECO:0000313" key="18">
    <source>
        <dbReference type="Proteomes" id="UP000642180"/>
    </source>
</evidence>
<keyword evidence="3 14" id="KW-1003">Cell membrane</keyword>
<keyword evidence="12 14" id="KW-0902">Two-component regulatory system</keyword>
<evidence type="ECO:0000259" key="15">
    <source>
        <dbReference type="PROSITE" id="PS50109"/>
    </source>
</evidence>
<dbReference type="InterPro" id="IPR005467">
    <property type="entry name" value="His_kinase_dom"/>
</dbReference>
<dbReference type="PANTHER" id="PTHR45436">
    <property type="entry name" value="SENSOR HISTIDINE KINASE YKOH"/>
    <property type="match status" value="1"/>
</dbReference>
<keyword evidence="11 14" id="KW-1133">Transmembrane helix</keyword>
<dbReference type="CDD" id="cd00082">
    <property type="entry name" value="HisKA"/>
    <property type="match status" value="1"/>
</dbReference>
<dbReference type="InterPro" id="IPR003594">
    <property type="entry name" value="HATPase_dom"/>
</dbReference>
<dbReference type="GO" id="GO:0005886">
    <property type="term" value="C:plasma membrane"/>
    <property type="evidence" value="ECO:0007669"/>
    <property type="project" value="UniProtKB-SubCell"/>
</dbReference>
<dbReference type="InterPro" id="IPR050428">
    <property type="entry name" value="TCS_sensor_his_kinase"/>
</dbReference>
<dbReference type="FunFam" id="3.30.565.10:FF:000006">
    <property type="entry name" value="Sensor histidine kinase WalK"/>
    <property type="match status" value="1"/>
</dbReference>
<evidence type="ECO:0000256" key="9">
    <source>
        <dbReference type="ARBA" id="ARBA00022777"/>
    </source>
</evidence>
<dbReference type="PROSITE" id="PS50885">
    <property type="entry name" value="HAMP"/>
    <property type="match status" value="1"/>
</dbReference>
<evidence type="ECO:0000256" key="7">
    <source>
        <dbReference type="ARBA" id="ARBA00022692"/>
    </source>
</evidence>
<keyword evidence="5" id="KW-0597">Phosphoprotein</keyword>
<dbReference type="InterPro" id="IPR003660">
    <property type="entry name" value="HAMP_dom"/>
</dbReference>
<feature type="domain" description="HAMP" evidence="16">
    <location>
        <begin position="192"/>
        <end position="245"/>
    </location>
</feature>
<keyword evidence="18" id="KW-1185">Reference proteome</keyword>
<dbReference type="InterPro" id="IPR004358">
    <property type="entry name" value="Sig_transdc_His_kin-like_C"/>
</dbReference>
<comment type="subcellular location">
    <subcellularLocation>
        <location evidence="2">Cell inner membrane</location>
        <topology evidence="2">Multi-pass membrane protein</topology>
    </subcellularLocation>
</comment>
<dbReference type="AlphaFoldDB" id="A0A8J3ANF9"/>
<dbReference type="PROSITE" id="PS50109">
    <property type="entry name" value="HIS_KIN"/>
    <property type="match status" value="1"/>
</dbReference>
<keyword evidence="4 14" id="KW-0997">Cell inner membrane</keyword>
<reference evidence="18" key="1">
    <citation type="journal article" date="2019" name="Int. J. Syst. Evol. Microbiol.">
        <title>The Global Catalogue of Microorganisms (GCM) 10K type strain sequencing project: providing services to taxonomists for standard genome sequencing and annotation.</title>
        <authorList>
            <consortium name="The Broad Institute Genomics Platform"/>
            <consortium name="The Broad Institute Genome Sequencing Center for Infectious Disease"/>
            <person name="Wu L."/>
            <person name="Ma J."/>
        </authorList>
    </citation>
    <scope>NUCLEOTIDE SEQUENCE [LARGE SCALE GENOMIC DNA]</scope>
    <source>
        <strain evidence="18">CCM 2767</strain>
    </source>
</reference>
<evidence type="ECO:0000256" key="13">
    <source>
        <dbReference type="ARBA" id="ARBA00023136"/>
    </source>
</evidence>
<keyword evidence="8 14" id="KW-0547">Nucleotide-binding</keyword>
<dbReference type="RefSeq" id="WP_188379870.1">
    <property type="nucleotide sequence ID" value="NZ_BMDI01000001.1"/>
</dbReference>
<keyword evidence="6 14" id="KW-0808">Transferase</keyword>